<feature type="compositionally biased region" description="Low complexity" evidence="7">
    <location>
        <begin position="7"/>
        <end position="28"/>
    </location>
</feature>
<proteinExistence type="predicted"/>
<dbReference type="PANTHER" id="PTHR46174:SF1">
    <property type="entry name" value="CXXC-TYPE ZINC FINGER PROTEIN 1"/>
    <property type="match status" value="1"/>
</dbReference>
<dbReference type="InterPro" id="IPR019786">
    <property type="entry name" value="Zinc_finger_PHD-type_CS"/>
</dbReference>
<keyword evidence="2" id="KW-0479">Metal-binding</keyword>
<dbReference type="InterPro" id="IPR019787">
    <property type="entry name" value="Znf_PHD-finger"/>
</dbReference>
<comment type="caution">
    <text evidence="9">The sequence shown here is derived from an EMBL/GenBank/DDBJ whole genome shotgun (WGS) entry which is preliminary data.</text>
</comment>
<dbReference type="Pfam" id="PF20826">
    <property type="entry name" value="PHD_5"/>
    <property type="match status" value="1"/>
</dbReference>
<keyword evidence="4" id="KW-0862">Zinc</keyword>
<reference evidence="9" key="1">
    <citation type="journal article" date="2023" name="Access Microbiol">
        <title>De-novo genome assembly for Akanthomyces muscarius, a biocontrol agent of insect agricultural pests.</title>
        <authorList>
            <person name="Erdos Z."/>
            <person name="Studholme D.J."/>
            <person name="Raymond B."/>
            <person name="Sharma M."/>
        </authorList>
    </citation>
    <scope>NUCLEOTIDE SEQUENCE</scope>
    <source>
        <strain evidence="9">Ve6</strain>
    </source>
</reference>
<gene>
    <name evidence="9" type="ORF">LMH87_007476</name>
</gene>
<protein>
    <recommendedName>
        <fullName evidence="8">PHD-type domain-containing protein</fullName>
    </recommendedName>
</protein>
<dbReference type="PANTHER" id="PTHR46174">
    <property type="entry name" value="CXXC-TYPE ZINC FINGER PROTEIN 1"/>
    <property type="match status" value="1"/>
</dbReference>
<organism evidence="9 10">
    <name type="scientific">Akanthomyces muscarius</name>
    <name type="common">Entomopathogenic fungus</name>
    <name type="synonym">Lecanicillium muscarium</name>
    <dbReference type="NCBI Taxonomy" id="2231603"/>
    <lineage>
        <taxon>Eukaryota</taxon>
        <taxon>Fungi</taxon>
        <taxon>Dikarya</taxon>
        <taxon>Ascomycota</taxon>
        <taxon>Pezizomycotina</taxon>
        <taxon>Sordariomycetes</taxon>
        <taxon>Hypocreomycetidae</taxon>
        <taxon>Hypocreales</taxon>
        <taxon>Cordycipitaceae</taxon>
        <taxon>Akanthomyces</taxon>
    </lineage>
</organism>
<dbReference type="EMBL" id="JAJHUN010000001">
    <property type="protein sequence ID" value="KAJ4165866.1"/>
    <property type="molecule type" value="Genomic_DNA"/>
</dbReference>
<dbReference type="GO" id="GO:0008270">
    <property type="term" value="F:zinc ion binding"/>
    <property type="evidence" value="ECO:0007669"/>
    <property type="project" value="UniProtKB-KW"/>
</dbReference>
<evidence type="ECO:0000313" key="9">
    <source>
        <dbReference type="EMBL" id="KAJ4165866.1"/>
    </source>
</evidence>
<evidence type="ECO:0000256" key="4">
    <source>
        <dbReference type="ARBA" id="ARBA00022833"/>
    </source>
</evidence>
<evidence type="ECO:0000256" key="3">
    <source>
        <dbReference type="ARBA" id="ARBA00022771"/>
    </source>
</evidence>
<sequence length="242" mass="26113">MGENGVSQSLPRSQSSRDLSSRSTWDASSESESEDEDPIVIPSRTNSFSASFALPDPRKPVGSIFHRPRRSTSDRSSSSAGGEQSQRNGDESEAETVHNERRRRGGDAASELAKLVESRQKRLSQPSMPGRLLTNIGNSRSDTVSPSSLAESGYGTDSQGVRCVCKRSGASKNAFMVQCESCEMWLHGKCVGISKRTMTNVYICAFCANTATLGGSRAREELHVNALGIASPVGNNAFRSFR</sequence>
<name>A0A9W8USG4_AKAMU</name>
<dbReference type="GO" id="GO:0045893">
    <property type="term" value="P:positive regulation of DNA-templated transcription"/>
    <property type="evidence" value="ECO:0007669"/>
    <property type="project" value="TreeGrafter"/>
</dbReference>
<evidence type="ECO:0000256" key="6">
    <source>
        <dbReference type="PROSITE-ProRule" id="PRU00146"/>
    </source>
</evidence>
<evidence type="ECO:0000313" key="10">
    <source>
        <dbReference type="Proteomes" id="UP001144673"/>
    </source>
</evidence>
<feature type="domain" description="PHD-type" evidence="8">
    <location>
        <begin position="160"/>
        <end position="210"/>
    </location>
</feature>
<dbReference type="InterPro" id="IPR001965">
    <property type="entry name" value="Znf_PHD"/>
</dbReference>
<comment type="subcellular location">
    <subcellularLocation>
        <location evidence="1">Nucleus</location>
    </subcellularLocation>
</comment>
<dbReference type="KEGG" id="amus:LMH87_007476"/>
<feature type="compositionally biased region" description="Polar residues" evidence="7">
    <location>
        <begin position="135"/>
        <end position="153"/>
    </location>
</feature>
<keyword evidence="3 6" id="KW-0863">Zinc-finger</keyword>
<feature type="region of interest" description="Disordered" evidence="7">
    <location>
        <begin position="1"/>
        <end position="153"/>
    </location>
</feature>
<dbReference type="SMART" id="SM00249">
    <property type="entry name" value="PHD"/>
    <property type="match status" value="1"/>
</dbReference>
<feature type="compositionally biased region" description="Acidic residues" evidence="7">
    <location>
        <begin position="29"/>
        <end position="38"/>
    </location>
</feature>
<evidence type="ECO:0000259" key="8">
    <source>
        <dbReference type="PROSITE" id="PS50016"/>
    </source>
</evidence>
<dbReference type="PROSITE" id="PS01359">
    <property type="entry name" value="ZF_PHD_1"/>
    <property type="match status" value="1"/>
</dbReference>
<dbReference type="Proteomes" id="UP001144673">
    <property type="component" value="Chromosome 1"/>
</dbReference>
<dbReference type="InterPro" id="IPR011011">
    <property type="entry name" value="Znf_FYVE_PHD"/>
</dbReference>
<dbReference type="PROSITE" id="PS50016">
    <property type="entry name" value="ZF_PHD_2"/>
    <property type="match status" value="1"/>
</dbReference>
<dbReference type="SUPFAM" id="SSF57903">
    <property type="entry name" value="FYVE/PHD zinc finger"/>
    <property type="match status" value="1"/>
</dbReference>
<evidence type="ECO:0000256" key="5">
    <source>
        <dbReference type="ARBA" id="ARBA00023242"/>
    </source>
</evidence>
<dbReference type="InterPro" id="IPR013083">
    <property type="entry name" value="Znf_RING/FYVE/PHD"/>
</dbReference>
<evidence type="ECO:0000256" key="2">
    <source>
        <dbReference type="ARBA" id="ARBA00022723"/>
    </source>
</evidence>
<dbReference type="GeneID" id="80894635"/>
<dbReference type="GO" id="GO:0048188">
    <property type="term" value="C:Set1C/COMPASS complex"/>
    <property type="evidence" value="ECO:0007669"/>
    <property type="project" value="InterPro"/>
</dbReference>
<dbReference type="Gene3D" id="3.30.40.10">
    <property type="entry name" value="Zinc/RING finger domain, C3HC4 (zinc finger)"/>
    <property type="match status" value="1"/>
</dbReference>
<dbReference type="RefSeq" id="XP_056060781.1">
    <property type="nucleotide sequence ID" value="XM_056192572.1"/>
</dbReference>
<keyword evidence="10" id="KW-1185">Reference proteome</keyword>
<dbReference type="AlphaFoldDB" id="A0A9W8USG4"/>
<dbReference type="InterPro" id="IPR037869">
    <property type="entry name" value="Spp1/CFP1"/>
</dbReference>
<evidence type="ECO:0000256" key="1">
    <source>
        <dbReference type="ARBA" id="ARBA00004123"/>
    </source>
</evidence>
<accession>A0A9W8USG4</accession>
<keyword evidence="5" id="KW-0539">Nucleus</keyword>
<evidence type="ECO:0000256" key="7">
    <source>
        <dbReference type="SAM" id="MobiDB-lite"/>
    </source>
</evidence>